<dbReference type="Proteomes" id="UP000027265">
    <property type="component" value="Unassembled WGS sequence"/>
</dbReference>
<keyword evidence="10" id="KW-1185">Reference proteome</keyword>
<keyword evidence="5" id="KW-0418">Kinase</keyword>
<dbReference type="Pfam" id="PF00069">
    <property type="entry name" value="Pkinase"/>
    <property type="match status" value="1"/>
</dbReference>
<gene>
    <name evidence="9" type="ORF">JAAARDRAFT_104724</name>
</gene>
<dbReference type="HOGENOM" id="CLU_000288_188_0_1"/>
<sequence>NGLPGDYILGKTLGAGSIGRVKLAHDSITGEKFAVKILPRVYPGATPSSAHDTSTNPEVQTKQANKDTSKEIRQEIRTIREAALLMLLHHPYIYGMREMITHRHHYYMVLEYVNGSQMLDYIVRHGRLRERVTRNFARQIGSALEYCHRNNVIHRDLKLESILIYQTGNIKIIGFGLSNIFDPVYHLSTFCGSLYFVAPEILSAKLYTGPEVDVWSFGVVLYALVCGKVPFDDESLPALHAKIKRGLVEYPVWLSAGEWTSLHLLSLMLVTNPSVRAPLAKVLSHPWMVRSFSGPPDSHLVRREPLRSPEDLDLQVIKNMNGLGFGSDEEVERRLIDILESESYKRAVQYWERKGDNPNNPLGAPTEEQLKRFAVFGGYQNPQREPADPMGNKLDKKREKKPAGPAGGFHPLLSVYFLAREKLERESVYGPGHFVSATITSKSLSPLAATTTSKEESVADKPYHSKPLPMLPAPTASRISGMSYDATH</sequence>
<dbReference type="GO" id="GO:0005524">
    <property type="term" value="F:ATP binding"/>
    <property type="evidence" value="ECO:0007669"/>
    <property type="project" value="UniProtKB-KW"/>
</dbReference>
<dbReference type="GO" id="GO:0035556">
    <property type="term" value="P:intracellular signal transduction"/>
    <property type="evidence" value="ECO:0007669"/>
    <property type="project" value="TreeGrafter"/>
</dbReference>
<dbReference type="InterPro" id="IPR011009">
    <property type="entry name" value="Kinase-like_dom_sf"/>
</dbReference>
<organism evidence="9 10">
    <name type="scientific">Jaapia argillacea MUCL 33604</name>
    <dbReference type="NCBI Taxonomy" id="933084"/>
    <lineage>
        <taxon>Eukaryota</taxon>
        <taxon>Fungi</taxon>
        <taxon>Dikarya</taxon>
        <taxon>Basidiomycota</taxon>
        <taxon>Agaricomycotina</taxon>
        <taxon>Agaricomycetes</taxon>
        <taxon>Agaricomycetidae</taxon>
        <taxon>Jaapiales</taxon>
        <taxon>Jaapiaceae</taxon>
        <taxon>Jaapia</taxon>
    </lineage>
</organism>
<feature type="compositionally biased region" description="Polar residues" evidence="7">
    <location>
        <begin position="46"/>
        <end position="63"/>
    </location>
</feature>
<dbReference type="PANTHER" id="PTHR24346:SF82">
    <property type="entry name" value="KP78A-RELATED"/>
    <property type="match status" value="1"/>
</dbReference>
<dbReference type="FunCoup" id="A0A067PWU7">
    <property type="interactions" value="61"/>
</dbReference>
<feature type="non-terminal residue" evidence="9">
    <location>
        <position position="488"/>
    </location>
</feature>
<dbReference type="GO" id="GO:0004674">
    <property type="term" value="F:protein serine/threonine kinase activity"/>
    <property type="evidence" value="ECO:0007669"/>
    <property type="project" value="UniProtKB-KW"/>
</dbReference>
<proteinExistence type="inferred from homology"/>
<feature type="region of interest" description="Disordered" evidence="7">
    <location>
        <begin position="379"/>
        <end position="406"/>
    </location>
</feature>
<dbReference type="FunFam" id="1.10.510.10:FF:000571">
    <property type="entry name" value="Maternal embryonic leucine zipper kinase"/>
    <property type="match status" value="1"/>
</dbReference>
<evidence type="ECO:0000256" key="1">
    <source>
        <dbReference type="ARBA" id="ARBA00010791"/>
    </source>
</evidence>
<evidence type="ECO:0000256" key="7">
    <source>
        <dbReference type="SAM" id="MobiDB-lite"/>
    </source>
</evidence>
<dbReference type="PANTHER" id="PTHR24346">
    <property type="entry name" value="MAP/MICROTUBULE AFFINITY-REGULATING KINASE"/>
    <property type="match status" value="1"/>
</dbReference>
<evidence type="ECO:0000256" key="2">
    <source>
        <dbReference type="ARBA" id="ARBA00022527"/>
    </source>
</evidence>
<dbReference type="InterPro" id="IPR000719">
    <property type="entry name" value="Prot_kinase_dom"/>
</dbReference>
<dbReference type="STRING" id="933084.A0A067PWU7"/>
<dbReference type="InParanoid" id="A0A067PWU7"/>
<evidence type="ECO:0000313" key="9">
    <source>
        <dbReference type="EMBL" id="KDQ55757.1"/>
    </source>
</evidence>
<keyword evidence="2" id="KW-0723">Serine/threonine-protein kinase</keyword>
<feature type="compositionally biased region" description="Basic and acidic residues" evidence="7">
    <location>
        <begin position="453"/>
        <end position="463"/>
    </location>
</feature>
<dbReference type="GO" id="GO:0005737">
    <property type="term" value="C:cytoplasm"/>
    <property type="evidence" value="ECO:0007669"/>
    <property type="project" value="TreeGrafter"/>
</dbReference>
<dbReference type="PROSITE" id="PS50011">
    <property type="entry name" value="PROTEIN_KINASE_DOM"/>
    <property type="match status" value="1"/>
</dbReference>
<dbReference type="GO" id="GO:0000226">
    <property type="term" value="P:microtubule cytoskeleton organization"/>
    <property type="evidence" value="ECO:0007669"/>
    <property type="project" value="TreeGrafter"/>
</dbReference>
<dbReference type="Gene3D" id="1.10.510.10">
    <property type="entry name" value="Transferase(Phosphotransferase) domain 1"/>
    <property type="match status" value="1"/>
</dbReference>
<keyword evidence="4" id="KW-0547">Nucleotide-binding</keyword>
<protein>
    <recommendedName>
        <fullName evidence="8">Protein kinase domain-containing protein</fullName>
    </recommendedName>
</protein>
<feature type="non-terminal residue" evidence="9">
    <location>
        <position position="1"/>
    </location>
</feature>
<evidence type="ECO:0000256" key="4">
    <source>
        <dbReference type="ARBA" id="ARBA00022741"/>
    </source>
</evidence>
<keyword evidence="6" id="KW-0067">ATP-binding</keyword>
<reference evidence="10" key="1">
    <citation type="journal article" date="2014" name="Proc. Natl. Acad. Sci. U.S.A.">
        <title>Extensive sampling of basidiomycete genomes demonstrates inadequacy of the white-rot/brown-rot paradigm for wood decay fungi.</title>
        <authorList>
            <person name="Riley R."/>
            <person name="Salamov A.A."/>
            <person name="Brown D.W."/>
            <person name="Nagy L.G."/>
            <person name="Floudas D."/>
            <person name="Held B.W."/>
            <person name="Levasseur A."/>
            <person name="Lombard V."/>
            <person name="Morin E."/>
            <person name="Otillar R."/>
            <person name="Lindquist E.A."/>
            <person name="Sun H."/>
            <person name="LaButti K.M."/>
            <person name="Schmutz J."/>
            <person name="Jabbour D."/>
            <person name="Luo H."/>
            <person name="Baker S.E."/>
            <person name="Pisabarro A.G."/>
            <person name="Walton J.D."/>
            <person name="Blanchette R.A."/>
            <person name="Henrissat B."/>
            <person name="Martin F."/>
            <person name="Cullen D."/>
            <person name="Hibbett D.S."/>
            <person name="Grigoriev I.V."/>
        </authorList>
    </citation>
    <scope>NUCLEOTIDE SEQUENCE [LARGE SCALE GENOMIC DNA]</scope>
    <source>
        <strain evidence="10">MUCL 33604</strain>
    </source>
</reference>
<accession>A0A067PWU7</accession>
<evidence type="ECO:0000259" key="8">
    <source>
        <dbReference type="PROSITE" id="PS50011"/>
    </source>
</evidence>
<evidence type="ECO:0000313" key="10">
    <source>
        <dbReference type="Proteomes" id="UP000027265"/>
    </source>
</evidence>
<evidence type="ECO:0000256" key="6">
    <source>
        <dbReference type="ARBA" id="ARBA00022840"/>
    </source>
</evidence>
<comment type="similarity">
    <text evidence="1">Belongs to the protein kinase superfamily. CAMK Ser/Thr protein kinase family. NIM1 subfamily.</text>
</comment>
<dbReference type="EMBL" id="KL197724">
    <property type="protein sequence ID" value="KDQ55757.1"/>
    <property type="molecule type" value="Genomic_DNA"/>
</dbReference>
<dbReference type="AlphaFoldDB" id="A0A067PWU7"/>
<dbReference type="SUPFAM" id="SSF56112">
    <property type="entry name" value="Protein kinase-like (PK-like)"/>
    <property type="match status" value="1"/>
</dbReference>
<evidence type="ECO:0000256" key="5">
    <source>
        <dbReference type="ARBA" id="ARBA00022777"/>
    </source>
</evidence>
<evidence type="ECO:0000256" key="3">
    <source>
        <dbReference type="ARBA" id="ARBA00022679"/>
    </source>
</evidence>
<feature type="domain" description="Protein kinase" evidence="8">
    <location>
        <begin position="7"/>
        <end position="288"/>
    </location>
</feature>
<feature type="region of interest" description="Disordered" evidence="7">
    <location>
        <begin position="45"/>
        <end position="70"/>
    </location>
</feature>
<dbReference type="OrthoDB" id="193931at2759"/>
<feature type="region of interest" description="Disordered" evidence="7">
    <location>
        <begin position="451"/>
        <end position="488"/>
    </location>
</feature>
<keyword evidence="3" id="KW-0808">Transferase</keyword>
<name>A0A067PWU7_9AGAM</name>